<dbReference type="PROSITE" id="PS00236">
    <property type="entry name" value="NEUROTR_ION_CHANNEL"/>
    <property type="match status" value="1"/>
</dbReference>
<dbReference type="InterPro" id="IPR036734">
    <property type="entry name" value="Neur_chan_lig-bd_sf"/>
</dbReference>
<keyword evidence="4" id="KW-1003">Cell membrane</keyword>
<feature type="signal peptide" evidence="11">
    <location>
        <begin position="1"/>
        <end position="18"/>
    </location>
</feature>
<sequence length="505" mass="57874">MLHDLLLMLTLMRPPSLMDSSYTSTINETAAKLSVAPLDLKRSSTDSPCAYNSNQRKSLLAEIMADYDRTVVPSNESVFVSVELTVQDISSISEITSSFVADVWFSQVWTDTRLAYRNFSCKTNLSLDSSVSDQLWTPNVCFVNSKQTDVHKSPASNVLLIIYPNGTTWLNYRVRVSGPCTFHLSNFPIDSQECTLVFESYSYNIAEVRLFWQSWDPVRMPDPEDFRLPDFQFYNVTWGRTMEEYTAGMWDQLKVTFRFKRLYGYYVLQMYLPTYLSVFISWIAFWIDSRALPARITLGVSSLMALTFQFGNVVKNLPRVSFVKAIDLWFFVCVAFIFFSLVELAVVGFADRLGDMHTKAKRFTILRSRHHKKSVLIARSPLPSGATMEYGRRPSKMRPQQFAALTSVIENDWQPVKRRSSSQVYSSISGLDFPSSNGRSKRSTCSMDRDFSRESDGIIDGCIHRYIPPDSLGSKVDALAAKTFPALFAFFNVIYWWYYLSRENT</sequence>
<dbReference type="InterPro" id="IPR006201">
    <property type="entry name" value="Neur_channel"/>
</dbReference>
<dbReference type="Gene3D" id="2.70.170.10">
    <property type="entry name" value="Neurotransmitter-gated ion-channel ligand-binding domain"/>
    <property type="match status" value="1"/>
</dbReference>
<keyword evidence="9 11" id="KW-0472">Membrane</keyword>
<keyword evidence="7 11" id="KW-1133">Transmembrane helix</keyword>
<evidence type="ECO:0000313" key="14">
    <source>
        <dbReference type="EMBL" id="KHN86071.1"/>
    </source>
</evidence>
<dbReference type="PANTHER" id="PTHR18945">
    <property type="entry name" value="NEUROTRANSMITTER GATED ION CHANNEL"/>
    <property type="match status" value="1"/>
</dbReference>
<comment type="caution">
    <text evidence="14">The sequence shown here is derived from an EMBL/GenBank/DDBJ whole genome shotgun (WGS) entry which is preliminary data.</text>
</comment>
<dbReference type="GO" id="GO:0005886">
    <property type="term" value="C:plasma membrane"/>
    <property type="evidence" value="ECO:0007669"/>
    <property type="project" value="UniProtKB-SubCell"/>
</dbReference>
<evidence type="ECO:0000256" key="4">
    <source>
        <dbReference type="ARBA" id="ARBA00022475"/>
    </source>
</evidence>
<dbReference type="CDD" id="cd18990">
    <property type="entry name" value="LGIC_ECD_GABAAR"/>
    <property type="match status" value="1"/>
</dbReference>
<evidence type="ECO:0000256" key="2">
    <source>
        <dbReference type="ARBA" id="ARBA00004236"/>
    </source>
</evidence>
<dbReference type="NCBIfam" id="TIGR00860">
    <property type="entry name" value="LIC"/>
    <property type="match status" value="1"/>
</dbReference>
<evidence type="ECO:0000256" key="1">
    <source>
        <dbReference type="ARBA" id="ARBA00004141"/>
    </source>
</evidence>
<feature type="chain" id="PRO_5022252005" evidence="11">
    <location>
        <begin position="19"/>
        <end position="505"/>
    </location>
</feature>
<evidence type="ECO:0000259" key="12">
    <source>
        <dbReference type="Pfam" id="PF02931"/>
    </source>
</evidence>
<dbReference type="STRING" id="6265.A0A0B2VR86"/>
<dbReference type="Pfam" id="PF02932">
    <property type="entry name" value="Neur_chan_memb"/>
    <property type="match status" value="1"/>
</dbReference>
<evidence type="ECO:0000256" key="9">
    <source>
        <dbReference type="ARBA" id="ARBA00023136"/>
    </source>
</evidence>
<keyword evidence="15" id="KW-1185">Reference proteome</keyword>
<dbReference type="EMBL" id="JPKZ01000646">
    <property type="protein sequence ID" value="KHN86071.1"/>
    <property type="molecule type" value="Genomic_DNA"/>
</dbReference>
<dbReference type="InterPro" id="IPR006029">
    <property type="entry name" value="Neurotrans-gated_channel_TM"/>
</dbReference>
<feature type="transmembrane region" description="Helical" evidence="11">
    <location>
        <begin position="479"/>
        <end position="500"/>
    </location>
</feature>
<evidence type="ECO:0000256" key="11">
    <source>
        <dbReference type="RuleBase" id="RU000687"/>
    </source>
</evidence>
<reference evidence="14 15" key="1">
    <citation type="submission" date="2014-11" db="EMBL/GenBank/DDBJ databases">
        <title>Genetic blueprint of the zoonotic pathogen Toxocara canis.</title>
        <authorList>
            <person name="Zhu X.-Q."/>
            <person name="Korhonen P.K."/>
            <person name="Cai H."/>
            <person name="Young N.D."/>
            <person name="Nejsum P."/>
            <person name="von Samson-Himmelstjerna G."/>
            <person name="Boag P.R."/>
            <person name="Tan P."/>
            <person name="Li Q."/>
            <person name="Min J."/>
            <person name="Yang Y."/>
            <person name="Wang X."/>
            <person name="Fang X."/>
            <person name="Hall R.S."/>
            <person name="Hofmann A."/>
            <person name="Sternberg P.W."/>
            <person name="Jex A.R."/>
            <person name="Gasser R.B."/>
        </authorList>
    </citation>
    <scope>NUCLEOTIDE SEQUENCE [LARGE SCALE GENOMIC DNA]</scope>
    <source>
        <strain evidence="14">PN_DK_2014</strain>
    </source>
</reference>
<dbReference type="Pfam" id="PF02931">
    <property type="entry name" value="Neur_chan_LBD"/>
    <property type="match status" value="1"/>
</dbReference>
<dbReference type="InterPro" id="IPR018000">
    <property type="entry name" value="Neurotransmitter_ion_chnl_CS"/>
</dbReference>
<dbReference type="GO" id="GO:0004888">
    <property type="term" value="F:transmembrane signaling receptor activity"/>
    <property type="evidence" value="ECO:0007669"/>
    <property type="project" value="InterPro"/>
</dbReference>
<dbReference type="SUPFAM" id="SSF90112">
    <property type="entry name" value="Neurotransmitter-gated ion-channel transmembrane pore"/>
    <property type="match status" value="1"/>
</dbReference>
<feature type="transmembrane region" description="Helical" evidence="11">
    <location>
        <begin position="263"/>
        <end position="287"/>
    </location>
</feature>
<accession>A0A0B2VR86</accession>
<dbReference type="InterPro" id="IPR006202">
    <property type="entry name" value="Neur_chan_lig-bd"/>
</dbReference>
<keyword evidence="3 11" id="KW-0813">Transport</keyword>
<comment type="similarity">
    <text evidence="11">Belongs to the ligand-gated ion channel (TC 1.A.9) family.</text>
</comment>
<organism evidence="14 15">
    <name type="scientific">Toxocara canis</name>
    <name type="common">Canine roundworm</name>
    <dbReference type="NCBI Taxonomy" id="6265"/>
    <lineage>
        <taxon>Eukaryota</taxon>
        <taxon>Metazoa</taxon>
        <taxon>Ecdysozoa</taxon>
        <taxon>Nematoda</taxon>
        <taxon>Chromadorea</taxon>
        <taxon>Rhabditida</taxon>
        <taxon>Spirurina</taxon>
        <taxon>Ascaridomorpha</taxon>
        <taxon>Ascaridoidea</taxon>
        <taxon>Toxocaridae</taxon>
        <taxon>Toxocara</taxon>
    </lineage>
</organism>
<dbReference type="PRINTS" id="PR00253">
    <property type="entry name" value="GABAARECEPTR"/>
</dbReference>
<dbReference type="OrthoDB" id="407674at2759"/>
<dbReference type="AlphaFoldDB" id="A0A0B2VR86"/>
<evidence type="ECO:0000256" key="10">
    <source>
        <dbReference type="ARBA" id="ARBA00023303"/>
    </source>
</evidence>
<feature type="transmembrane region" description="Helical" evidence="11">
    <location>
        <begin position="326"/>
        <end position="350"/>
    </location>
</feature>
<evidence type="ECO:0000313" key="15">
    <source>
        <dbReference type="Proteomes" id="UP000031036"/>
    </source>
</evidence>
<dbReference type="Proteomes" id="UP000031036">
    <property type="component" value="Unassembled WGS sequence"/>
</dbReference>
<keyword evidence="6 11" id="KW-0732">Signal</keyword>
<evidence type="ECO:0000256" key="5">
    <source>
        <dbReference type="ARBA" id="ARBA00022692"/>
    </source>
</evidence>
<dbReference type="FunFam" id="2.70.170.10:FF:000034">
    <property type="entry name" value="Ligand-Gated ion Channel"/>
    <property type="match status" value="1"/>
</dbReference>
<dbReference type="SUPFAM" id="SSF63712">
    <property type="entry name" value="Nicotinic receptor ligand binding domain-like"/>
    <property type="match status" value="1"/>
</dbReference>
<keyword evidence="5 11" id="KW-0812">Transmembrane</keyword>
<evidence type="ECO:0000259" key="13">
    <source>
        <dbReference type="Pfam" id="PF02932"/>
    </source>
</evidence>
<dbReference type="InterPro" id="IPR006028">
    <property type="entry name" value="GABAA/Glycine_rcpt"/>
</dbReference>
<protein>
    <submittedName>
        <fullName evidence="14">Ligand-gated ion channel 50</fullName>
    </submittedName>
</protein>
<feature type="domain" description="Neurotransmitter-gated ion-channel transmembrane" evidence="13">
    <location>
        <begin position="270"/>
        <end position="496"/>
    </location>
</feature>
<keyword evidence="10 11" id="KW-0407">Ion channel</keyword>
<dbReference type="InterPro" id="IPR036719">
    <property type="entry name" value="Neuro-gated_channel_TM_sf"/>
</dbReference>
<evidence type="ECO:0000256" key="6">
    <source>
        <dbReference type="ARBA" id="ARBA00022729"/>
    </source>
</evidence>
<comment type="subcellular location">
    <subcellularLocation>
        <location evidence="2">Cell membrane</location>
    </subcellularLocation>
    <subcellularLocation>
        <location evidence="1">Membrane</location>
        <topology evidence="1">Multi-pass membrane protein</topology>
    </subcellularLocation>
</comment>
<evidence type="ECO:0000256" key="8">
    <source>
        <dbReference type="ARBA" id="ARBA00023065"/>
    </source>
</evidence>
<dbReference type="Gene3D" id="1.20.58.390">
    <property type="entry name" value="Neurotransmitter-gated ion-channel transmembrane domain"/>
    <property type="match status" value="1"/>
</dbReference>
<keyword evidence="8 11" id="KW-0406">Ion transport</keyword>
<dbReference type="GO" id="GO:0005230">
    <property type="term" value="F:extracellular ligand-gated monoatomic ion channel activity"/>
    <property type="evidence" value="ECO:0007669"/>
    <property type="project" value="InterPro"/>
</dbReference>
<dbReference type="InterPro" id="IPR038050">
    <property type="entry name" value="Neuro_actylchol_rec"/>
</dbReference>
<name>A0A0B2VR86_TOXCA</name>
<evidence type="ECO:0000256" key="7">
    <source>
        <dbReference type="ARBA" id="ARBA00022989"/>
    </source>
</evidence>
<feature type="transmembrane region" description="Helical" evidence="11">
    <location>
        <begin position="293"/>
        <end position="314"/>
    </location>
</feature>
<evidence type="ECO:0000256" key="3">
    <source>
        <dbReference type="ARBA" id="ARBA00022448"/>
    </source>
</evidence>
<feature type="domain" description="Neurotransmitter-gated ion-channel ligand-binding" evidence="12">
    <location>
        <begin position="57"/>
        <end position="261"/>
    </location>
</feature>
<dbReference type="CDD" id="cd19049">
    <property type="entry name" value="LGIC_TM_anion"/>
    <property type="match status" value="1"/>
</dbReference>
<gene>
    <name evidence="14" type="primary">lgc-50</name>
    <name evidence="14" type="ORF">Tcan_17839</name>
</gene>
<dbReference type="PRINTS" id="PR00252">
    <property type="entry name" value="NRIONCHANNEL"/>
</dbReference>
<proteinExistence type="inferred from homology"/>